<proteinExistence type="predicted"/>
<sequence length="51" mass="5652">MRNSCRAVEAFLDQFASAGSDQVCPSSPVKTLYQCTEWASEILNPNAPRYV</sequence>
<dbReference type="AlphaFoldDB" id="A0AAV1S123"/>
<dbReference type="Proteomes" id="UP001314170">
    <property type="component" value="Unassembled WGS sequence"/>
</dbReference>
<organism evidence="1 2">
    <name type="scientific">Dovyalis caffra</name>
    <dbReference type="NCBI Taxonomy" id="77055"/>
    <lineage>
        <taxon>Eukaryota</taxon>
        <taxon>Viridiplantae</taxon>
        <taxon>Streptophyta</taxon>
        <taxon>Embryophyta</taxon>
        <taxon>Tracheophyta</taxon>
        <taxon>Spermatophyta</taxon>
        <taxon>Magnoliopsida</taxon>
        <taxon>eudicotyledons</taxon>
        <taxon>Gunneridae</taxon>
        <taxon>Pentapetalae</taxon>
        <taxon>rosids</taxon>
        <taxon>fabids</taxon>
        <taxon>Malpighiales</taxon>
        <taxon>Salicaceae</taxon>
        <taxon>Flacourtieae</taxon>
        <taxon>Dovyalis</taxon>
    </lineage>
</organism>
<comment type="caution">
    <text evidence="1">The sequence shown here is derived from an EMBL/GenBank/DDBJ whole genome shotgun (WGS) entry which is preliminary data.</text>
</comment>
<dbReference type="EMBL" id="CAWUPB010001160">
    <property type="protein sequence ID" value="CAK7343754.1"/>
    <property type="molecule type" value="Genomic_DNA"/>
</dbReference>
<gene>
    <name evidence="1" type="ORF">DCAF_LOCUS17474</name>
</gene>
<keyword evidence="2" id="KW-1185">Reference proteome</keyword>
<evidence type="ECO:0000313" key="1">
    <source>
        <dbReference type="EMBL" id="CAK7343754.1"/>
    </source>
</evidence>
<reference evidence="1 2" key="1">
    <citation type="submission" date="2024-01" db="EMBL/GenBank/DDBJ databases">
        <authorList>
            <person name="Waweru B."/>
        </authorList>
    </citation>
    <scope>NUCLEOTIDE SEQUENCE [LARGE SCALE GENOMIC DNA]</scope>
</reference>
<accession>A0AAV1S123</accession>
<evidence type="ECO:0000313" key="2">
    <source>
        <dbReference type="Proteomes" id="UP001314170"/>
    </source>
</evidence>
<name>A0AAV1S123_9ROSI</name>
<protein>
    <submittedName>
        <fullName evidence="1">Uncharacterized protein</fullName>
    </submittedName>
</protein>